<feature type="compositionally biased region" description="Basic and acidic residues" evidence="1">
    <location>
        <begin position="564"/>
        <end position="587"/>
    </location>
</feature>
<proteinExistence type="predicted"/>
<gene>
    <name evidence="2" type="ORF">RIL96_11630</name>
</gene>
<evidence type="ECO:0000256" key="1">
    <source>
        <dbReference type="SAM" id="MobiDB-lite"/>
    </source>
</evidence>
<protein>
    <recommendedName>
        <fullName evidence="4">Transposase</fullName>
    </recommendedName>
</protein>
<dbReference type="Proteomes" id="UP001251870">
    <property type="component" value="Unassembled WGS sequence"/>
</dbReference>
<keyword evidence="3" id="KW-1185">Reference proteome</keyword>
<comment type="caution">
    <text evidence="2">The sequence shown here is derived from an EMBL/GenBank/DDBJ whole genome shotgun (WGS) entry which is preliminary data.</text>
</comment>
<feature type="region of interest" description="Disordered" evidence="1">
    <location>
        <begin position="564"/>
        <end position="616"/>
    </location>
</feature>
<dbReference type="RefSeq" id="WP_310549192.1">
    <property type="nucleotide sequence ID" value="NZ_JAVKGR010000018.1"/>
</dbReference>
<name>A0ABU2DUM6_9MICC</name>
<reference evidence="2 3" key="1">
    <citation type="submission" date="2023-09" db="EMBL/GenBank/DDBJ databases">
        <title>Description of three actinobacteria isolated from air of manufacturing shop in a pharmaceutical factory.</title>
        <authorList>
            <person name="Zhang D.-F."/>
        </authorList>
    </citation>
    <scope>NUCLEOTIDE SEQUENCE [LARGE SCALE GENOMIC DNA]</scope>
    <source>
        <strain evidence="2 3">LY-0111</strain>
    </source>
</reference>
<sequence length="616" mass="69277">MSAQASFDEDYVLDETRQWRGVYSKRINASDEDVVRTLGHIKRTGISAELYRWMEEDRIAAGKQAGPKPAMDFAAVLALYLTLACAGQAMTTRNAANLARYGLSDHTRRRLGIELDEKATADAVYDRIDRAFHRLLAVVDPEPGPRRQKMSREARQNHLASLDEDAVRMRRERLHQICNALIVQSYKDLPREVRRRWKGNAVVDGTVVPVHSRGHSKTSQWISTEYEAGWYQRKGDHFLDDDAPTQQLKNKGIFGYDAAIVSMATNDPSRVTTFPQLAVGMSFDKPAVEPGQNAIIALEQMNRAGLPARLIIGDRAYGNSPLAENFQIPARELGYQLLFDMKVDDLGKPYDEGHFIVLEGNLYSPALRGKENLIKATVHYRVDKSIDYDTWQKRLEQRAKYMLQPHEAATREGGGQQMRCPAAGPNPTVACPLRPRDIEAETGKHLALLPIMPKNVPAEHTRGKLCTNAGGTSIIRGPVYDRQAMDPRIQFGTPEWYTWYSTTRNTIESVNASAKNGAGAALAIADRRRIRGYAANYIFTALLLVATNMHKTEVFMAKNIQVDSRGRGPEKKNTPRLRDVTWGKELPKPWNAPPKKRRQRERGPDWSPPTRGESAI</sequence>
<evidence type="ECO:0008006" key="4">
    <source>
        <dbReference type="Google" id="ProtNLM"/>
    </source>
</evidence>
<evidence type="ECO:0000313" key="3">
    <source>
        <dbReference type="Proteomes" id="UP001251870"/>
    </source>
</evidence>
<evidence type="ECO:0000313" key="2">
    <source>
        <dbReference type="EMBL" id="MDR8020212.1"/>
    </source>
</evidence>
<organism evidence="2 3">
    <name type="scientific">Nesterenkonia aerolata</name>
    <dbReference type="NCBI Taxonomy" id="3074079"/>
    <lineage>
        <taxon>Bacteria</taxon>
        <taxon>Bacillati</taxon>
        <taxon>Actinomycetota</taxon>
        <taxon>Actinomycetes</taxon>
        <taxon>Micrococcales</taxon>
        <taxon>Micrococcaceae</taxon>
        <taxon>Nesterenkonia</taxon>
    </lineage>
</organism>
<dbReference type="EMBL" id="JAVKGR010000018">
    <property type="protein sequence ID" value="MDR8020212.1"/>
    <property type="molecule type" value="Genomic_DNA"/>
</dbReference>
<accession>A0ABU2DUM6</accession>